<dbReference type="AlphaFoldDB" id="A0A7S8FFW3"/>
<dbReference type="Proteomes" id="UP000593737">
    <property type="component" value="Chromosome"/>
</dbReference>
<reference evidence="2 3" key="1">
    <citation type="journal article" date="2020" name="ISME J.">
        <title>Enrichment and physiological characterization of a novel comammox Nitrospira indicates ammonium inhibition of complete nitrification.</title>
        <authorList>
            <person name="Sakoula D."/>
            <person name="Koch H."/>
            <person name="Frank J."/>
            <person name="Jetten M.S.M."/>
            <person name="van Kessel M.A.H.J."/>
            <person name="Lucker S."/>
        </authorList>
    </citation>
    <scope>NUCLEOTIDE SEQUENCE [LARGE SCALE GENOMIC DNA]</scope>
    <source>
        <strain evidence="2">Comreactor17</strain>
    </source>
</reference>
<evidence type="ECO:0000313" key="3">
    <source>
        <dbReference type="Proteomes" id="UP000593737"/>
    </source>
</evidence>
<dbReference type="EMBL" id="CP047423">
    <property type="protein sequence ID" value="QPD05113.1"/>
    <property type="molecule type" value="Genomic_DNA"/>
</dbReference>
<feature type="region of interest" description="Disordered" evidence="1">
    <location>
        <begin position="41"/>
        <end position="63"/>
    </location>
</feature>
<gene>
    <name evidence="2" type="ORF">Nkreftii_002887</name>
</gene>
<sequence length="63" mass="6811">MTTDEQITKMKKAIAQAIKVMGDRFGSTEQDVERAIQELKASMQGSSEPSVSVKAMPQPVITG</sequence>
<evidence type="ECO:0000313" key="2">
    <source>
        <dbReference type="EMBL" id="QPD05113.1"/>
    </source>
</evidence>
<evidence type="ECO:0000256" key="1">
    <source>
        <dbReference type="SAM" id="MobiDB-lite"/>
    </source>
</evidence>
<proteinExistence type="predicted"/>
<dbReference type="KEGG" id="nkf:Nkreftii_002887"/>
<accession>A0A7S8FFW3</accession>
<name>A0A7S8FFW3_9BACT</name>
<organism evidence="2 3">
    <name type="scientific">Candidatus Nitrospira kreftii</name>
    <dbReference type="NCBI Taxonomy" id="2652173"/>
    <lineage>
        <taxon>Bacteria</taxon>
        <taxon>Pseudomonadati</taxon>
        <taxon>Nitrospirota</taxon>
        <taxon>Nitrospiria</taxon>
        <taxon>Nitrospirales</taxon>
        <taxon>Nitrospiraceae</taxon>
        <taxon>Nitrospira</taxon>
    </lineage>
</organism>
<protein>
    <submittedName>
        <fullName evidence="2">Uncharacterized protein</fullName>
    </submittedName>
</protein>